<dbReference type="EC" id="2.7.11.1" evidence="6"/>
<dbReference type="AlphaFoldDB" id="A0A087D5R4"/>
<sequence>MTSGHTETLDVILYDRVVARIEARHDVMHLEYASRDSLPLSPSLDPKISLHWDDRKPDRGAVASYVEGLLPEDPAERRRVMTSTGMRGRPTPFRLISIMGYDCPGAVRLCSLDMTADLLSGKGGLTPLSSEEVEDQLSSLVINSHSRDYRKTHWSLPGAQSKSAYRIRRDGVWCVPYGAEPTSVIVKPSLPGMLAQARNEMACLLTASDLGLPAARTDVFHSAGTDFVLSWRFDRTGDPDGHMDRIHQMDFCQALGFTSDLKYEEDGGPTLLDMLALAGRLDPEMPYEMLLQVQFNALVGATDLHSKNMSIQLLPDGRYRMSPMYDVASIIPYMDAGDPELTFSYHVNGLNRFDELADVKVWTALAGKAGLDVDRVADGFTGLASGFADAARHRFAGLEPGRLGEIMENRMFSFLEAIEDSGFSLPSASDSFGIIDPGSALPDQLENNDPARTR</sequence>
<evidence type="ECO:0000256" key="1">
    <source>
        <dbReference type="ARBA" id="ARBA00010164"/>
    </source>
</evidence>
<evidence type="ECO:0000259" key="5">
    <source>
        <dbReference type="Pfam" id="PF13657"/>
    </source>
</evidence>
<dbReference type="EMBL" id="JGZN01000020">
    <property type="protein sequence ID" value="KFI90864.1"/>
    <property type="molecule type" value="Genomic_DNA"/>
</dbReference>
<organism evidence="6 7">
    <name type="scientific">Bifidobacterium saguini DSM 23967</name>
    <dbReference type="NCBI Taxonomy" id="1437607"/>
    <lineage>
        <taxon>Bacteria</taxon>
        <taxon>Bacillati</taxon>
        <taxon>Actinomycetota</taxon>
        <taxon>Actinomycetes</taxon>
        <taxon>Bifidobacteriales</taxon>
        <taxon>Bifidobacteriaceae</taxon>
        <taxon>Bifidobacterium</taxon>
    </lineage>
</organism>
<dbReference type="PANTHER" id="PTHR37419:SF1">
    <property type="entry name" value="SERINE_THREONINE-PROTEIN KINASE TOXIN HIPA"/>
    <property type="match status" value="1"/>
</dbReference>
<comment type="caution">
    <text evidence="6">The sequence shown here is derived from an EMBL/GenBank/DDBJ whole genome shotgun (WGS) entry which is preliminary data.</text>
</comment>
<comment type="similarity">
    <text evidence="1">Belongs to the HipA Ser/Thr kinase family.</text>
</comment>
<protein>
    <submittedName>
        <fullName evidence="6">HipA-like protein</fullName>
        <ecNumber evidence="6">2.7.11.1</ecNumber>
    </submittedName>
</protein>
<evidence type="ECO:0000256" key="2">
    <source>
        <dbReference type="ARBA" id="ARBA00022679"/>
    </source>
</evidence>
<dbReference type="RefSeq" id="WP_051917576.1">
    <property type="nucleotide sequence ID" value="NZ_JDUT01000023.1"/>
</dbReference>
<feature type="domain" description="HipA N-terminal subdomain 1" evidence="5">
    <location>
        <begin position="9"/>
        <end position="109"/>
    </location>
</feature>
<evidence type="ECO:0000256" key="3">
    <source>
        <dbReference type="ARBA" id="ARBA00022777"/>
    </source>
</evidence>
<dbReference type="Proteomes" id="UP000029066">
    <property type="component" value="Unassembled WGS sequence"/>
</dbReference>
<dbReference type="GO" id="GO:0005829">
    <property type="term" value="C:cytosol"/>
    <property type="evidence" value="ECO:0007669"/>
    <property type="project" value="TreeGrafter"/>
</dbReference>
<name>A0A087D5R4_9BIFI</name>
<feature type="domain" description="HipA-like C-terminal" evidence="4">
    <location>
        <begin position="154"/>
        <end position="371"/>
    </location>
</feature>
<evidence type="ECO:0000313" key="7">
    <source>
        <dbReference type="Proteomes" id="UP000029066"/>
    </source>
</evidence>
<accession>A0A087D5R4</accession>
<gene>
    <name evidence="6" type="ORF">BISA_2238</name>
</gene>
<dbReference type="PANTHER" id="PTHR37419">
    <property type="entry name" value="SERINE/THREONINE-PROTEIN KINASE TOXIN HIPA"/>
    <property type="match status" value="1"/>
</dbReference>
<reference evidence="6 7" key="1">
    <citation type="submission" date="2014-03" db="EMBL/GenBank/DDBJ databases">
        <title>Genomics of Bifidobacteria.</title>
        <authorList>
            <person name="Ventura M."/>
            <person name="Milani C."/>
            <person name="Lugli G.A."/>
        </authorList>
    </citation>
    <scope>NUCLEOTIDE SEQUENCE [LARGE SCALE GENOMIC DNA]</scope>
    <source>
        <strain evidence="6 7">DSM 23967</strain>
    </source>
</reference>
<proteinExistence type="inferred from homology"/>
<keyword evidence="2 6" id="KW-0808">Transferase</keyword>
<dbReference type="Pfam" id="PF13657">
    <property type="entry name" value="Couple_hipA"/>
    <property type="match status" value="1"/>
</dbReference>
<dbReference type="InterPro" id="IPR052028">
    <property type="entry name" value="HipA_Ser/Thr_kinase"/>
</dbReference>
<dbReference type="GO" id="GO:0004674">
    <property type="term" value="F:protein serine/threonine kinase activity"/>
    <property type="evidence" value="ECO:0007669"/>
    <property type="project" value="UniProtKB-EC"/>
</dbReference>
<dbReference type="InterPro" id="IPR017508">
    <property type="entry name" value="HipA_N1"/>
</dbReference>
<evidence type="ECO:0000259" key="4">
    <source>
        <dbReference type="Pfam" id="PF07804"/>
    </source>
</evidence>
<dbReference type="InterPro" id="IPR012893">
    <property type="entry name" value="HipA-like_C"/>
</dbReference>
<keyword evidence="3" id="KW-0418">Kinase</keyword>
<dbReference type="OrthoDB" id="3182374at2"/>
<dbReference type="STRING" id="1437607.BISA_2238"/>
<dbReference type="Pfam" id="PF07804">
    <property type="entry name" value="HipA_C"/>
    <property type="match status" value="1"/>
</dbReference>
<evidence type="ECO:0000313" key="6">
    <source>
        <dbReference type="EMBL" id="KFI90864.1"/>
    </source>
</evidence>